<dbReference type="EMBL" id="PPTS01000002">
    <property type="protein sequence ID" value="RDB66199.1"/>
    <property type="molecule type" value="Genomic_DNA"/>
</dbReference>
<dbReference type="AlphaFoldDB" id="A0A369M5P8"/>
<dbReference type="Proteomes" id="UP000254000">
    <property type="component" value="Unassembled WGS sequence"/>
</dbReference>
<dbReference type="RefSeq" id="WP_015539893.1">
    <property type="nucleotide sequence ID" value="NZ_CABMMS010000002.1"/>
</dbReference>
<proteinExistence type="predicted"/>
<feature type="region of interest" description="Disordered" evidence="1">
    <location>
        <begin position="1"/>
        <end position="41"/>
    </location>
</feature>
<organism evidence="2 3">
    <name type="scientific">Gordonibacter pamelaeae</name>
    <dbReference type="NCBI Taxonomy" id="471189"/>
    <lineage>
        <taxon>Bacteria</taxon>
        <taxon>Bacillati</taxon>
        <taxon>Actinomycetota</taxon>
        <taxon>Coriobacteriia</taxon>
        <taxon>Eggerthellales</taxon>
        <taxon>Eggerthellaceae</taxon>
        <taxon>Gordonibacter</taxon>
    </lineage>
</organism>
<keyword evidence="3" id="KW-1185">Reference proteome</keyword>
<sequence length="59" mass="6496">MEENPRTTSGAAPADDSAPEPRRNAARPSRDGIPSRSDKEAYEAWLKQLKAPDRSNCRA</sequence>
<evidence type="ECO:0000313" key="3">
    <source>
        <dbReference type="Proteomes" id="UP000254000"/>
    </source>
</evidence>
<dbReference type="GeneID" id="78358701"/>
<reference evidence="2 3" key="1">
    <citation type="journal article" date="2018" name="Elife">
        <title>Discovery and characterization of a prevalent human gut bacterial enzyme sufficient for the inactivation of a family of plant toxins.</title>
        <authorList>
            <person name="Koppel N."/>
            <person name="Bisanz J.E."/>
            <person name="Pandelia M.E."/>
            <person name="Turnbaugh P.J."/>
            <person name="Balskus E.P."/>
        </authorList>
    </citation>
    <scope>NUCLEOTIDE SEQUENCE [LARGE SCALE GENOMIC DNA]</scope>
    <source>
        <strain evidence="2 3">3C</strain>
    </source>
</reference>
<feature type="compositionally biased region" description="Polar residues" evidence="1">
    <location>
        <begin position="1"/>
        <end position="10"/>
    </location>
</feature>
<comment type="caution">
    <text evidence="2">The sequence shown here is derived from an EMBL/GenBank/DDBJ whole genome shotgun (WGS) entry which is preliminary data.</text>
</comment>
<name>A0A369M5P8_9ACTN</name>
<evidence type="ECO:0000256" key="1">
    <source>
        <dbReference type="SAM" id="MobiDB-lite"/>
    </source>
</evidence>
<gene>
    <name evidence="2" type="ORF">C1877_03100</name>
</gene>
<protein>
    <submittedName>
        <fullName evidence="2">Uncharacterized protein</fullName>
    </submittedName>
</protein>
<evidence type="ECO:0000313" key="2">
    <source>
        <dbReference type="EMBL" id="RDB66199.1"/>
    </source>
</evidence>
<dbReference type="OrthoDB" id="9958764at2"/>
<accession>A0A369M5P8</accession>